<evidence type="ECO:0000313" key="3">
    <source>
        <dbReference type="Proteomes" id="UP000294562"/>
    </source>
</evidence>
<dbReference type="InterPro" id="IPR022742">
    <property type="entry name" value="Hydrolase_4"/>
</dbReference>
<dbReference type="PANTHER" id="PTHR43433">
    <property type="entry name" value="HYDROLASE, ALPHA/BETA FOLD FAMILY PROTEIN"/>
    <property type="match status" value="1"/>
</dbReference>
<dbReference type="Gene3D" id="3.40.50.1820">
    <property type="entry name" value="alpha/beta hydrolase"/>
    <property type="match status" value="1"/>
</dbReference>
<keyword evidence="2" id="KW-0378">Hydrolase</keyword>
<proteinExistence type="predicted"/>
<dbReference type="GO" id="GO:0016787">
    <property type="term" value="F:hydrolase activity"/>
    <property type="evidence" value="ECO:0007669"/>
    <property type="project" value="UniProtKB-KW"/>
</dbReference>
<dbReference type="Pfam" id="PF12146">
    <property type="entry name" value="Hydrolase_4"/>
    <property type="match status" value="1"/>
</dbReference>
<protein>
    <submittedName>
        <fullName evidence="2">Alpha/beta hydrolase</fullName>
    </submittedName>
</protein>
<dbReference type="RefSeq" id="WP_133342495.1">
    <property type="nucleotide sequence ID" value="NZ_SMZO01000015.1"/>
</dbReference>
<sequence>MSLPQKPRSALVETIQLGLPAWSGRAAGALSVPDGVQACEQFFFGAFDGCQYPVMVYDQMAQRLIHPLAQGDEPTFPESLPAFKEYAKAPTFVMSKDALIFIFNRLDRWPLAPAEVAFVAVSIERELFNAATGMSLTPSEYSLVSLLLAGHNLQSAADYTGASYDTKRKQVRTILEKASLSGQAALLREVSLAISSDVLNDLLQPDQRRPEVELAQRTYGRDVVIHSISIGTSRDVPVWEFGARRGQPILYFHSMLAPMMFTTNMVETLKERNLRILMIPRHFFRAEPGGRGAQYQILQAASDIADYFCGEPVICMGESAGCSWAAQFTRAFPDQVSELVLVATPQAVRPKDAERFLPRPLTLLLEVSNRIRNVDRVISGLTRVYNAIARVPALSRRSLDFMLRHAPSDVASIEESYTKLFLGDWLRLIANKATRASIDEVAHLQSDWVEDLQHLTRPMRFFHGTEDTLCPIEDARVMVEVLPTATFQAFEGAGHLVLGQRLDGILTSLAADRKSAELVR</sequence>
<evidence type="ECO:0000259" key="1">
    <source>
        <dbReference type="Pfam" id="PF12146"/>
    </source>
</evidence>
<dbReference type="SUPFAM" id="SSF46894">
    <property type="entry name" value="C-terminal effector domain of the bipartite response regulators"/>
    <property type="match status" value="1"/>
</dbReference>
<dbReference type="SUPFAM" id="SSF53474">
    <property type="entry name" value="alpha/beta-Hydrolases"/>
    <property type="match status" value="1"/>
</dbReference>
<evidence type="ECO:0000313" key="2">
    <source>
        <dbReference type="EMBL" id="TDL88990.1"/>
    </source>
</evidence>
<feature type="domain" description="Serine aminopeptidase S33" evidence="1">
    <location>
        <begin position="304"/>
        <end position="499"/>
    </location>
</feature>
<dbReference type="PANTHER" id="PTHR43433:SF10">
    <property type="entry name" value="AB HYDROLASE-1 DOMAIN-CONTAINING PROTEIN"/>
    <property type="match status" value="1"/>
</dbReference>
<dbReference type="InterPro" id="IPR050471">
    <property type="entry name" value="AB_hydrolase"/>
</dbReference>
<reference evidence="2 3" key="1">
    <citation type="submission" date="2019-03" db="EMBL/GenBank/DDBJ databases">
        <title>Rhodobacteraceae bacterium SM1902, a new member of the family Rhodobacteraceae isolated from Yantai.</title>
        <authorList>
            <person name="Sun Y."/>
        </authorList>
    </citation>
    <scope>NUCLEOTIDE SEQUENCE [LARGE SCALE GENOMIC DNA]</scope>
    <source>
        <strain evidence="2 3">SM1902</strain>
    </source>
</reference>
<gene>
    <name evidence="2" type="ORF">E2L05_08490</name>
</gene>
<keyword evidence="3" id="KW-1185">Reference proteome</keyword>
<dbReference type="GO" id="GO:0003677">
    <property type="term" value="F:DNA binding"/>
    <property type="evidence" value="ECO:0007669"/>
    <property type="project" value="InterPro"/>
</dbReference>
<accession>A0A4R6AXI5</accession>
<comment type="caution">
    <text evidence="2">The sequence shown here is derived from an EMBL/GenBank/DDBJ whole genome shotgun (WGS) entry which is preliminary data.</text>
</comment>
<organism evidence="2 3">
    <name type="scientific">Meridianimarinicoccus aquatilis</name>
    <dbReference type="NCBI Taxonomy" id="2552766"/>
    <lineage>
        <taxon>Bacteria</taxon>
        <taxon>Pseudomonadati</taxon>
        <taxon>Pseudomonadota</taxon>
        <taxon>Alphaproteobacteria</taxon>
        <taxon>Rhodobacterales</taxon>
        <taxon>Paracoccaceae</taxon>
        <taxon>Meridianimarinicoccus</taxon>
    </lineage>
</organism>
<name>A0A4R6AXI5_9RHOB</name>
<dbReference type="Proteomes" id="UP000294562">
    <property type="component" value="Unassembled WGS sequence"/>
</dbReference>
<dbReference type="GO" id="GO:0006355">
    <property type="term" value="P:regulation of DNA-templated transcription"/>
    <property type="evidence" value="ECO:0007669"/>
    <property type="project" value="InterPro"/>
</dbReference>
<dbReference type="InterPro" id="IPR016032">
    <property type="entry name" value="Sig_transdc_resp-reg_C-effctor"/>
</dbReference>
<dbReference type="OrthoDB" id="8107794at2"/>
<dbReference type="EMBL" id="SMZO01000015">
    <property type="protein sequence ID" value="TDL88990.1"/>
    <property type="molecule type" value="Genomic_DNA"/>
</dbReference>
<dbReference type="InterPro" id="IPR029058">
    <property type="entry name" value="AB_hydrolase_fold"/>
</dbReference>
<dbReference type="AlphaFoldDB" id="A0A4R6AXI5"/>